<dbReference type="EMBL" id="BTGU01000074">
    <property type="protein sequence ID" value="GMN57962.1"/>
    <property type="molecule type" value="Genomic_DNA"/>
</dbReference>
<evidence type="ECO:0000256" key="2">
    <source>
        <dbReference type="ARBA" id="ARBA00002939"/>
    </source>
</evidence>
<dbReference type="PANTHER" id="PTHR12729:SF6">
    <property type="entry name" value="TRNA(HIS) GUANYLYLTRANSFERASE-RELATED"/>
    <property type="match status" value="1"/>
</dbReference>
<accession>A0AA88DMB3</accession>
<evidence type="ECO:0000256" key="1">
    <source>
        <dbReference type="ARBA" id="ARBA00001946"/>
    </source>
</evidence>
<evidence type="ECO:0000313" key="17">
    <source>
        <dbReference type="EMBL" id="GMN57962.1"/>
    </source>
</evidence>
<reference evidence="17" key="1">
    <citation type="submission" date="2023-07" db="EMBL/GenBank/DDBJ databases">
        <title>draft genome sequence of fig (Ficus carica).</title>
        <authorList>
            <person name="Takahashi T."/>
            <person name="Nishimura K."/>
        </authorList>
    </citation>
    <scope>NUCLEOTIDE SEQUENCE</scope>
</reference>
<sequence>MANSKYEYVKSFEVQDEVMFPNLIVARIGGRDFRRFSEVHEFVKPNDEVALNLMNSCAVSVLEEFPDIVFAYGYSDEYSFALKKTTRFYQRRASKIHSLIVSFFTSAYVTKWKEFFPHKELIYPPSFCARIISCASIGVLQAYLLWRQNDCHINNQHSTCIHELVKHGKTEREAQEFLKGTRKREKHDLLFEQFGINYEKLPVIVRQGSAILKTKVEDVVKYDNNGAPVKRLRRKAGIIHSKNIAGKNFWNEHVDLVKELGSFVDAIGKVEPDYIRSFQFEAQLLPSTWIVIRIDGCHFHRFSEVHEFVKPNDEQALKLMNSCAMAVLKEFQDIVFAYGVSDEYSFIVKKDSQFYQRRASDMVTVVVSFFTSIYVVHWKEFFPQKELKYLPSFDGRAVCYPSSEILRDYLAWRQVDCHINNQYNTCFWELVKSGKSKSEAQNYLKGTQAAEKNELLKQFGITDYNALPLMFRQGSSVFWDKIGRTHEESSQNIGGYYAHRLLRVSYANYHFVQWKFESFQVPSLLGQIGIPMPAIPMLVFIWKICGNFSILCQEGVSGFWVYNTLFSVIRKAYCIQENVVRIRGLDSIVPTGRSSLSKL</sequence>
<keyword evidence="6" id="KW-0808">Transferase</keyword>
<feature type="domain" description="Thg1 C-terminal" evidence="16">
    <location>
        <begin position="140"/>
        <end position="256"/>
    </location>
</feature>
<dbReference type="AlphaFoldDB" id="A0AA88DMB3"/>
<evidence type="ECO:0000256" key="10">
    <source>
        <dbReference type="ARBA" id="ARBA00022741"/>
    </source>
</evidence>
<evidence type="ECO:0000256" key="11">
    <source>
        <dbReference type="ARBA" id="ARBA00022842"/>
    </source>
</evidence>
<evidence type="ECO:0000256" key="4">
    <source>
        <dbReference type="ARBA" id="ARBA00010113"/>
    </source>
</evidence>
<evidence type="ECO:0000256" key="3">
    <source>
        <dbReference type="ARBA" id="ARBA00004642"/>
    </source>
</evidence>
<keyword evidence="13" id="KW-0539">Nucleus</keyword>
<keyword evidence="11" id="KW-0460">Magnesium</keyword>
<evidence type="ECO:0000256" key="12">
    <source>
        <dbReference type="ARBA" id="ARBA00023134"/>
    </source>
</evidence>
<comment type="caution">
    <text evidence="17">The sequence shown here is derived from an EMBL/GenBank/DDBJ whole genome shotgun (WGS) entry which is preliminary data.</text>
</comment>
<dbReference type="EC" id="2.7.7.79" evidence="5"/>
<evidence type="ECO:0000256" key="9">
    <source>
        <dbReference type="ARBA" id="ARBA00022723"/>
    </source>
</evidence>
<keyword evidence="9" id="KW-0479">Metal-binding</keyword>
<comment type="subcellular location">
    <subcellularLocation>
        <location evidence="3">Nucleus</location>
        <location evidence="3">Nucleoplasm</location>
    </subcellularLocation>
</comment>
<gene>
    <name evidence="17" type="ORF">TIFTF001_027069</name>
</gene>
<keyword evidence="8" id="KW-0548">Nucleotidyltransferase</keyword>
<evidence type="ECO:0000256" key="7">
    <source>
        <dbReference type="ARBA" id="ARBA00022694"/>
    </source>
</evidence>
<feature type="domain" description="tRNAHis guanylyltransferase catalytic" evidence="15">
    <location>
        <begin position="273"/>
        <end position="401"/>
    </location>
</feature>
<feature type="domain" description="tRNAHis guanylyltransferase catalytic" evidence="15">
    <location>
        <begin position="6"/>
        <end position="133"/>
    </location>
</feature>
<dbReference type="InterPro" id="IPR024956">
    <property type="entry name" value="tRNAHis_GuaTrfase_cat"/>
</dbReference>
<keyword evidence="18" id="KW-1185">Reference proteome</keyword>
<evidence type="ECO:0000256" key="8">
    <source>
        <dbReference type="ARBA" id="ARBA00022695"/>
    </source>
</evidence>
<dbReference type="GO" id="GO:0005525">
    <property type="term" value="F:GTP binding"/>
    <property type="evidence" value="ECO:0007669"/>
    <property type="project" value="UniProtKB-KW"/>
</dbReference>
<evidence type="ECO:0000256" key="13">
    <source>
        <dbReference type="ARBA" id="ARBA00023242"/>
    </source>
</evidence>
<dbReference type="Pfam" id="PF14413">
    <property type="entry name" value="Thg1C"/>
    <property type="match status" value="2"/>
</dbReference>
<protein>
    <recommendedName>
        <fullName evidence="5">tRNA(His) guanylyltransferase</fullName>
        <ecNumber evidence="5">2.7.7.79</ecNumber>
    </recommendedName>
</protein>
<evidence type="ECO:0000313" key="18">
    <source>
        <dbReference type="Proteomes" id="UP001187192"/>
    </source>
</evidence>
<evidence type="ECO:0000259" key="16">
    <source>
        <dbReference type="Pfam" id="PF14413"/>
    </source>
</evidence>
<dbReference type="FunFam" id="3.30.70.3000:FF:000002">
    <property type="entry name" value="tRNA(His) guanylyltransferase 1"/>
    <property type="match status" value="2"/>
</dbReference>
<dbReference type="PANTHER" id="PTHR12729">
    <property type="entry name" value="TRNA(HIS) GUANYLYLTRANSFERASE-RELATED"/>
    <property type="match status" value="1"/>
</dbReference>
<keyword evidence="7" id="KW-0819">tRNA processing</keyword>
<dbReference type="Proteomes" id="UP001187192">
    <property type="component" value="Unassembled WGS sequence"/>
</dbReference>
<proteinExistence type="inferred from homology"/>
<comment type="cofactor">
    <cofactor evidence="1">
        <name>Mg(2+)</name>
        <dbReference type="ChEBI" id="CHEBI:18420"/>
    </cofactor>
</comment>
<dbReference type="GO" id="GO:0005654">
    <property type="term" value="C:nucleoplasm"/>
    <property type="evidence" value="ECO:0007669"/>
    <property type="project" value="UniProtKB-SubCell"/>
</dbReference>
<dbReference type="GO" id="GO:0008193">
    <property type="term" value="F:tRNA guanylyltransferase activity"/>
    <property type="evidence" value="ECO:0007669"/>
    <property type="project" value="UniProtKB-EC"/>
</dbReference>
<dbReference type="GO" id="GO:0006400">
    <property type="term" value="P:tRNA modification"/>
    <property type="evidence" value="ECO:0007669"/>
    <property type="project" value="InterPro"/>
</dbReference>
<comment type="catalytic activity">
    <reaction evidence="14">
        <text>a 5'-end ribonucleotide-tRNA(His) + GTP + ATP + H2O = a 5'-end phospho-guanosine-ribonucleotide-tRNA(His) + AMP + 2 diphosphate + H(+)</text>
        <dbReference type="Rhea" id="RHEA:54564"/>
        <dbReference type="Rhea" id="RHEA-COMP:14193"/>
        <dbReference type="Rhea" id="RHEA-COMP:14917"/>
        <dbReference type="ChEBI" id="CHEBI:15377"/>
        <dbReference type="ChEBI" id="CHEBI:15378"/>
        <dbReference type="ChEBI" id="CHEBI:30616"/>
        <dbReference type="ChEBI" id="CHEBI:33019"/>
        <dbReference type="ChEBI" id="CHEBI:37565"/>
        <dbReference type="ChEBI" id="CHEBI:138282"/>
        <dbReference type="ChEBI" id="CHEBI:141847"/>
        <dbReference type="ChEBI" id="CHEBI:456215"/>
        <dbReference type="EC" id="2.7.7.79"/>
    </reaction>
</comment>
<keyword evidence="10" id="KW-0547">Nucleotide-binding</keyword>
<evidence type="ECO:0000256" key="5">
    <source>
        <dbReference type="ARBA" id="ARBA00012511"/>
    </source>
</evidence>
<dbReference type="GO" id="GO:0000287">
    <property type="term" value="F:magnesium ion binding"/>
    <property type="evidence" value="ECO:0007669"/>
    <property type="project" value="InterPro"/>
</dbReference>
<evidence type="ECO:0000256" key="6">
    <source>
        <dbReference type="ARBA" id="ARBA00022679"/>
    </source>
</evidence>
<comment type="function">
    <text evidence="2">Adds a GMP to the 5'-end of tRNA(His) after transcription and RNase P cleavage.</text>
</comment>
<feature type="domain" description="Thg1 C-terminal" evidence="16">
    <location>
        <begin position="405"/>
        <end position="489"/>
    </location>
</feature>
<comment type="similarity">
    <text evidence="4">Belongs to the tRNA(His) guanylyltransferase family.</text>
</comment>
<dbReference type="InterPro" id="IPR025845">
    <property type="entry name" value="Thg1_C_dom"/>
</dbReference>
<dbReference type="InterPro" id="IPR007537">
    <property type="entry name" value="tRNAHis_GuaTrfase_Thg1"/>
</dbReference>
<keyword evidence="12" id="KW-0342">GTP-binding</keyword>
<dbReference type="Pfam" id="PF04446">
    <property type="entry name" value="Thg1"/>
    <property type="match status" value="2"/>
</dbReference>
<name>A0AA88DMB3_FICCA</name>
<dbReference type="InterPro" id="IPR038469">
    <property type="entry name" value="tRNAHis_GuaTrfase_Thg1_sf"/>
</dbReference>
<evidence type="ECO:0000259" key="15">
    <source>
        <dbReference type="Pfam" id="PF04446"/>
    </source>
</evidence>
<organism evidence="17 18">
    <name type="scientific">Ficus carica</name>
    <name type="common">Common fig</name>
    <dbReference type="NCBI Taxonomy" id="3494"/>
    <lineage>
        <taxon>Eukaryota</taxon>
        <taxon>Viridiplantae</taxon>
        <taxon>Streptophyta</taxon>
        <taxon>Embryophyta</taxon>
        <taxon>Tracheophyta</taxon>
        <taxon>Spermatophyta</taxon>
        <taxon>Magnoliopsida</taxon>
        <taxon>eudicotyledons</taxon>
        <taxon>Gunneridae</taxon>
        <taxon>Pentapetalae</taxon>
        <taxon>rosids</taxon>
        <taxon>fabids</taxon>
        <taxon>Rosales</taxon>
        <taxon>Moraceae</taxon>
        <taxon>Ficeae</taxon>
        <taxon>Ficus</taxon>
    </lineage>
</organism>
<dbReference type="Gene3D" id="3.30.70.3000">
    <property type="match status" value="2"/>
</dbReference>
<evidence type="ECO:0000256" key="14">
    <source>
        <dbReference type="ARBA" id="ARBA00047281"/>
    </source>
</evidence>